<name>A0A7C8UVT9_ORBOL</name>
<evidence type="ECO:0000256" key="4">
    <source>
        <dbReference type="ARBA" id="ARBA00023002"/>
    </source>
</evidence>
<evidence type="ECO:0000259" key="7">
    <source>
        <dbReference type="SMART" id="SM00702"/>
    </source>
</evidence>
<evidence type="ECO:0000256" key="1">
    <source>
        <dbReference type="ARBA" id="ARBA00001961"/>
    </source>
</evidence>
<dbReference type="AlphaFoldDB" id="A0A7C8UVT9"/>
<dbReference type="PANTHER" id="PTHR10869:SF241">
    <property type="entry name" value="FE2OG DIOXYGENASE DOMAIN-CONTAINING PROTEIN"/>
    <property type="match status" value="1"/>
</dbReference>
<evidence type="ECO:0000256" key="6">
    <source>
        <dbReference type="SAM" id="MobiDB-lite"/>
    </source>
</evidence>
<feature type="region of interest" description="Disordered" evidence="6">
    <location>
        <begin position="330"/>
        <end position="353"/>
    </location>
</feature>
<reference evidence="8 9" key="1">
    <citation type="submission" date="2019-06" db="EMBL/GenBank/DDBJ databases">
        <authorList>
            <person name="Palmer J.M."/>
        </authorList>
    </citation>
    <scope>NUCLEOTIDE SEQUENCE [LARGE SCALE GENOMIC DNA]</scope>
    <source>
        <strain evidence="8 9">TWF106</strain>
    </source>
</reference>
<gene>
    <name evidence="8" type="ORF">TWF106_006890</name>
</gene>
<evidence type="ECO:0000313" key="8">
    <source>
        <dbReference type="EMBL" id="KAF3219736.1"/>
    </source>
</evidence>
<proteinExistence type="predicted"/>
<protein>
    <recommendedName>
        <fullName evidence="7">Prolyl 4-hydroxylase alpha subunit domain-containing protein</fullName>
    </recommendedName>
</protein>
<dbReference type="GO" id="GO:0004656">
    <property type="term" value="F:procollagen-proline 4-dioxygenase activity"/>
    <property type="evidence" value="ECO:0007669"/>
    <property type="project" value="TreeGrafter"/>
</dbReference>
<evidence type="ECO:0000256" key="2">
    <source>
        <dbReference type="ARBA" id="ARBA00022723"/>
    </source>
</evidence>
<comment type="cofactor">
    <cofactor evidence="1">
        <name>L-ascorbate</name>
        <dbReference type="ChEBI" id="CHEBI:38290"/>
    </cofactor>
</comment>
<evidence type="ECO:0000256" key="3">
    <source>
        <dbReference type="ARBA" id="ARBA00022964"/>
    </source>
</evidence>
<dbReference type="GO" id="GO:0005783">
    <property type="term" value="C:endoplasmic reticulum"/>
    <property type="evidence" value="ECO:0007669"/>
    <property type="project" value="TreeGrafter"/>
</dbReference>
<keyword evidence="2" id="KW-0479">Metal-binding</keyword>
<dbReference type="Gene3D" id="2.60.120.620">
    <property type="entry name" value="q2cbj1_9rhob like domain"/>
    <property type="match status" value="1"/>
</dbReference>
<feature type="domain" description="Prolyl 4-hydroxylase alpha subunit" evidence="7">
    <location>
        <begin position="89"/>
        <end position="306"/>
    </location>
</feature>
<dbReference type="GO" id="GO:0031418">
    <property type="term" value="F:L-ascorbic acid binding"/>
    <property type="evidence" value="ECO:0007669"/>
    <property type="project" value="InterPro"/>
</dbReference>
<dbReference type="EMBL" id="WIWS01000035">
    <property type="protein sequence ID" value="KAF3219736.1"/>
    <property type="molecule type" value="Genomic_DNA"/>
</dbReference>
<dbReference type="InterPro" id="IPR006620">
    <property type="entry name" value="Pro_4_hyd_alph"/>
</dbReference>
<keyword evidence="5" id="KW-0408">Iron</keyword>
<dbReference type="GO" id="GO:0005506">
    <property type="term" value="F:iron ion binding"/>
    <property type="evidence" value="ECO:0007669"/>
    <property type="project" value="InterPro"/>
</dbReference>
<keyword evidence="3" id="KW-0223">Dioxygenase</keyword>
<dbReference type="PANTHER" id="PTHR10869">
    <property type="entry name" value="PROLYL 4-HYDROXYLASE ALPHA SUBUNIT"/>
    <property type="match status" value="1"/>
</dbReference>
<accession>A0A7C8UVT9</accession>
<evidence type="ECO:0000313" key="9">
    <source>
        <dbReference type="Proteomes" id="UP000472727"/>
    </source>
</evidence>
<evidence type="ECO:0000256" key="5">
    <source>
        <dbReference type="ARBA" id="ARBA00023004"/>
    </source>
</evidence>
<dbReference type="Proteomes" id="UP000472727">
    <property type="component" value="Unassembled WGS sequence"/>
</dbReference>
<comment type="caution">
    <text evidence="8">The sequence shown here is derived from an EMBL/GenBank/DDBJ whole genome shotgun (WGS) entry which is preliminary data.</text>
</comment>
<keyword evidence="4" id="KW-0560">Oxidoreductase</keyword>
<dbReference type="SMART" id="SM00702">
    <property type="entry name" value="P4Hc"/>
    <property type="match status" value="1"/>
</dbReference>
<sequence length="353" mass="39804">MASIINNIISYATGSGTSGSASGDAQESAGKSQEIELLGEAEELEPEEYKKIEPLFPHLQKKGDPVARPVLRRLNFENSPLSKYANLGCYAAVVDNAYTLKECDELLRIAERSSADGWPIAQVNVGMNRQVLDTSYRNSDRILYDDHVLADKLLKRIEPLIAKDIAYIDPLDAGTGKGPLGWKGSAAKRRADKFRMTRLNERLRYLRYPVSGFFKKSSLFTFHVYLNDKTGDVPLQGGATRFWDYGAQMKQEFTSGQRKKRGIPDPDYYDVAPIPGRVLIFQHAFLVHSGEPITAGVKLTIRTDFMFERIPDDEEELEYRKHLKRNQLLADEIPLDPRDEVPEPEPELAPTNN</sequence>
<dbReference type="InterPro" id="IPR045054">
    <property type="entry name" value="P4HA-like"/>
</dbReference>
<organism evidence="8 9">
    <name type="scientific">Orbilia oligospora</name>
    <name type="common">Nematode-trapping fungus</name>
    <name type="synonym">Arthrobotrys oligospora</name>
    <dbReference type="NCBI Taxonomy" id="2813651"/>
    <lineage>
        <taxon>Eukaryota</taxon>
        <taxon>Fungi</taxon>
        <taxon>Dikarya</taxon>
        <taxon>Ascomycota</taxon>
        <taxon>Pezizomycotina</taxon>
        <taxon>Orbiliomycetes</taxon>
        <taxon>Orbiliales</taxon>
        <taxon>Orbiliaceae</taxon>
        <taxon>Orbilia</taxon>
    </lineage>
</organism>